<keyword evidence="2" id="KW-1185">Reference proteome</keyword>
<comment type="caution">
    <text evidence="1">The sequence shown here is derived from an EMBL/GenBank/DDBJ whole genome shotgun (WGS) entry which is preliminary data.</text>
</comment>
<dbReference type="InterPro" id="IPR010239">
    <property type="entry name" value="CHP02001"/>
</dbReference>
<protein>
    <submittedName>
        <fullName evidence="1">TorF family putative porin</fullName>
    </submittedName>
</protein>
<dbReference type="NCBIfam" id="TIGR02001">
    <property type="entry name" value="gcw_chp"/>
    <property type="match status" value="1"/>
</dbReference>
<evidence type="ECO:0000313" key="1">
    <source>
        <dbReference type="EMBL" id="MFC4727451.1"/>
    </source>
</evidence>
<dbReference type="RefSeq" id="WP_377003460.1">
    <property type="nucleotide sequence ID" value="NZ_JBHSGG010000011.1"/>
</dbReference>
<reference evidence="2" key="1">
    <citation type="journal article" date="2019" name="Int. J. Syst. Evol. Microbiol.">
        <title>The Global Catalogue of Microorganisms (GCM) 10K type strain sequencing project: providing services to taxonomists for standard genome sequencing and annotation.</title>
        <authorList>
            <consortium name="The Broad Institute Genomics Platform"/>
            <consortium name="The Broad Institute Genome Sequencing Center for Infectious Disease"/>
            <person name="Wu L."/>
            <person name="Ma J."/>
        </authorList>
    </citation>
    <scope>NUCLEOTIDE SEQUENCE [LARGE SCALE GENOMIC DNA]</scope>
    <source>
        <strain evidence="2">CGMCC 1.13574</strain>
    </source>
</reference>
<dbReference type="EMBL" id="JBHSGG010000011">
    <property type="protein sequence ID" value="MFC4727451.1"/>
    <property type="molecule type" value="Genomic_DNA"/>
</dbReference>
<evidence type="ECO:0000313" key="2">
    <source>
        <dbReference type="Proteomes" id="UP001595892"/>
    </source>
</evidence>
<proteinExistence type="predicted"/>
<accession>A0ABV9NJQ5</accession>
<dbReference type="Pfam" id="PF09694">
    <property type="entry name" value="Gcw_chp"/>
    <property type="match status" value="1"/>
</dbReference>
<dbReference type="Proteomes" id="UP001595892">
    <property type="component" value="Unassembled WGS sequence"/>
</dbReference>
<gene>
    <name evidence="1" type="ORF">ACFO3Q_04605</name>
</gene>
<sequence length="228" mass="24384">MDAAPGRGGRAVGRLRHGGCGDRRFADADSDYVFRGFTQTGEKPAIQGGIEFEAGNGFYAGTWGSSISWLSDSDPAVSSQVELDGYFGYRGALSDAVGFDVGAIHYRYPGSYPAGFDRADTWEAYAGIEAAGFGLRYAYALTDLFGIPGSDGSGYLEASYGLDFAGRWTLGLHVGRQYVSGPTGQDYTDRRVSLGLALPQAFALELAWTDVNLHEADSRAFVSLTKSF</sequence>
<name>A0ABV9NJQ5_9GAMM</name>
<organism evidence="1 2">
    <name type="scientific">Coralloluteibacterium thermophilum</name>
    <dbReference type="NCBI Taxonomy" id="2707049"/>
    <lineage>
        <taxon>Bacteria</taxon>
        <taxon>Pseudomonadati</taxon>
        <taxon>Pseudomonadota</taxon>
        <taxon>Gammaproteobacteria</taxon>
        <taxon>Lysobacterales</taxon>
        <taxon>Lysobacteraceae</taxon>
        <taxon>Coralloluteibacterium</taxon>
    </lineage>
</organism>